<dbReference type="InterPro" id="IPR051681">
    <property type="entry name" value="Ser/Thr_Kinases-Pseudokinases"/>
</dbReference>
<dbReference type="InterPro" id="IPR011029">
    <property type="entry name" value="DEATH-like_dom_sf"/>
</dbReference>
<evidence type="ECO:0000256" key="4">
    <source>
        <dbReference type="PROSITE-ProRule" id="PRU10141"/>
    </source>
</evidence>
<keyword evidence="1 5" id="KW-0418">Kinase</keyword>
<keyword evidence="1 5" id="KW-0723">Serine/threonine-protein kinase</keyword>
<name>A0A3B4UPL6_SERDU</name>
<evidence type="ECO:0000313" key="8">
    <source>
        <dbReference type="Ensembl" id="ENSSDUP00000019685.1"/>
    </source>
</evidence>
<evidence type="ECO:0000256" key="5">
    <source>
        <dbReference type="RuleBase" id="RU000304"/>
    </source>
</evidence>
<dbReference type="SMART" id="SM00220">
    <property type="entry name" value="S_TKc"/>
    <property type="match status" value="1"/>
</dbReference>
<dbReference type="Gene3D" id="1.10.510.10">
    <property type="entry name" value="Transferase(Phosphotransferase) domain 1"/>
    <property type="match status" value="1"/>
</dbReference>
<keyword evidence="1 5" id="KW-0808">Transferase</keyword>
<dbReference type="SUPFAM" id="SSF56112">
    <property type="entry name" value="Protein kinase-like (PK-like)"/>
    <property type="match status" value="1"/>
</dbReference>
<feature type="compositionally biased region" description="Polar residues" evidence="6">
    <location>
        <begin position="326"/>
        <end position="336"/>
    </location>
</feature>
<keyword evidence="3 4" id="KW-0067">ATP-binding</keyword>
<feature type="domain" description="Protein kinase" evidence="7">
    <location>
        <begin position="15"/>
        <end position="296"/>
    </location>
</feature>
<dbReference type="InterPro" id="IPR011009">
    <property type="entry name" value="Kinase-like_dom_sf"/>
</dbReference>
<dbReference type="PANTHER" id="PTHR44329">
    <property type="entry name" value="SERINE/THREONINE-PROTEIN KINASE TNNI3K-RELATED"/>
    <property type="match status" value="1"/>
</dbReference>
<dbReference type="GeneTree" id="ENSGT00940000160206"/>
<proteinExistence type="inferred from homology"/>
<evidence type="ECO:0000256" key="2">
    <source>
        <dbReference type="ARBA" id="ARBA00022741"/>
    </source>
</evidence>
<evidence type="ECO:0000259" key="7">
    <source>
        <dbReference type="PROSITE" id="PS50011"/>
    </source>
</evidence>
<accession>A0A3B4UPL6</accession>
<dbReference type="KEGG" id="sdu:111228668"/>
<dbReference type="Ensembl" id="ENSSDUT00000020034.1">
    <property type="protein sequence ID" value="ENSSDUP00000019685.1"/>
    <property type="gene ID" value="ENSSDUG00000014338.1"/>
</dbReference>
<dbReference type="GO" id="GO:0043123">
    <property type="term" value="P:positive regulation of canonical NF-kappaB signal transduction"/>
    <property type="evidence" value="ECO:0007669"/>
    <property type="project" value="UniProtKB-ARBA"/>
</dbReference>
<dbReference type="PROSITE" id="PS00107">
    <property type="entry name" value="PROTEIN_KINASE_ATP"/>
    <property type="match status" value="1"/>
</dbReference>
<dbReference type="InterPro" id="IPR008271">
    <property type="entry name" value="Ser/Thr_kinase_AS"/>
</dbReference>
<dbReference type="Proteomes" id="UP000261420">
    <property type="component" value="Unplaced"/>
</dbReference>
<dbReference type="GO" id="GO:0004706">
    <property type="term" value="F:JUN kinase kinase kinase activity"/>
    <property type="evidence" value="ECO:0007669"/>
    <property type="project" value="TreeGrafter"/>
</dbReference>
<dbReference type="PRINTS" id="PR00109">
    <property type="entry name" value="TYRKINASE"/>
</dbReference>
<feature type="binding site" evidence="4">
    <location>
        <position position="44"/>
    </location>
    <ligand>
        <name>ATP</name>
        <dbReference type="ChEBI" id="CHEBI:30616"/>
    </ligand>
</feature>
<dbReference type="GO" id="GO:0031349">
    <property type="term" value="P:positive regulation of defense response"/>
    <property type="evidence" value="ECO:0007669"/>
    <property type="project" value="UniProtKB-ARBA"/>
</dbReference>
<protein>
    <submittedName>
        <fullName evidence="8">Receptor-interacting serine/threonine-protein kinase 3-like</fullName>
    </submittedName>
</protein>
<keyword evidence="2 4" id="KW-0547">Nucleotide-binding</keyword>
<sequence>MALPCHMTVVPDDLEKKWMFLGRGGFGCVYKARHKGLMFDVAIKLLNDDVRCSSSTLVPKEKELSKEVNHMDQASCEYVLRVYGIFEGIPPIDGFSMVKGIVMEYMDRGSLETLLEELSGPPPWPLAFRLAHEVALGMNFLHSRELVHQDLKTSNVLLTDEFHAKLADFGLSRVSNSAINSNRETTGEEGGSYKYMPPEALLNASYIPSRAFDRYSYGIFLWSLFTGKEPYPRAQRDLVENKVGKQGQRPPCDALKQEKVAGLEDLVKLMNSCWDHDPSERPTFKACLEVTEMVFLNHKGNVRGAVDQVLVSLNPDLIRSVPPSIPRQTPEQSGSDDTMDGITERFSTQELDSGSAETMSDKDKAKFVDDNKFTLIEKVTKVMAIVAELGDMIHSELQTDIAVTPKPQEKMRILVGTILRSNVESVTAAFYNALKKHQPGLVKELDG</sequence>
<dbReference type="PROSITE" id="PS50011">
    <property type="entry name" value="PROTEIN_KINASE_DOM"/>
    <property type="match status" value="1"/>
</dbReference>
<dbReference type="Gene3D" id="1.10.533.10">
    <property type="entry name" value="Death Domain, Fas"/>
    <property type="match status" value="1"/>
</dbReference>
<evidence type="ECO:0000256" key="6">
    <source>
        <dbReference type="SAM" id="MobiDB-lite"/>
    </source>
</evidence>
<dbReference type="InterPro" id="IPR017441">
    <property type="entry name" value="Protein_kinase_ATP_BS"/>
</dbReference>
<dbReference type="OMA" id="NDSLEEW"/>
<feature type="region of interest" description="Disordered" evidence="6">
    <location>
        <begin position="321"/>
        <end position="341"/>
    </location>
</feature>
<dbReference type="GeneID" id="111228668"/>
<reference evidence="8" key="2">
    <citation type="submission" date="2025-09" db="UniProtKB">
        <authorList>
            <consortium name="Ensembl"/>
        </authorList>
    </citation>
    <scope>IDENTIFICATION</scope>
</reference>
<dbReference type="Pfam" id="PF07714">
    <property type="entry name" value="PK_Tyr_Ser-Thr"/>
    <property type="match status" value="1"/>
</dbReference>
<dbReference type="AlphaFoldDB" id="A0A3B4UPL6"/>
<dbReference type="STRING" id="41447.ENSSDUP00000019685"/>
<dbReference type="GO" id="GO:0005524">
    <property type="term" value="F:ATP binding"/>
    <property type="evidence" value="ECO:0007669"/>
    <property type="project" value="UniProtKB-UniRule"/>
</dbReference>
<evidence type="ECO:0000256" key="3">
    <source>
        <dbReference type="ARBA" id="ARBA00022840"/>
    </source>
</evidence>
<dbReference type="RefSeq" id="XP_022610389.1">
    <property type="nucleotide sequence ID" value="XM_022754668.1"/>
</dbReference>
<dbReference type="PANTHER" id="PTHR44329:SF297">
    <property type="entry name" value="RECEPTOR-INTERACTING SERINE_THREONINE-PROTEIN KINASE 3"/>
    <property type="match status" value="1"/>
</dbReference>
<organism evidence="8 9">
    <name type="scientific">Seriola dumerili</name>
    <name type="common">Greater amberjack</name>
    <name type="synonym">Caranx dumerili</name>
    <dbReference type="NCBI Taxonomy" id="41447"/>
    <lineage>
        <taxon>Eukaryota</taxon>
        <taxon>Metazoa</taxon>
        <taxon>Chordata</taxon>
        <taxon>Craniata</taxon>
        <taxon>Vertebrata</taxon>
        <taxon>Euteleostomi</taxon>
        <taxon>Actinopterygii</taxon>
        <taxon>Neopterygii</taxon>
        <taxon>Teleostei</taxon>
        <taxon>Neoteleostei</taxon>
        <taxon>Acanthomorphata</taxon>
        <taxon>Carangaria</taxon>
        <taxon>Carangiformes</taxon>
        <taxon>Carangidae</taxon>
        <taxon>Seriola</taxon>
    </lineage>
</organism>
<keyword evidence="9" id="KW-1185">Reference proteome</keyword>
<dbReference type="InterPro" id="IPR000719">
    <property type="entry name" value="Prot_kinase_dom"/>
</dbReference>
<evidence type="ECO:0000313" key="9">
    <source>
        <dbReference type="Proteomes" id="UP000261420"/>
    </source>
</evidence>
<dbReference type="InterPro" id="IPR001245">
    <property type="entry name" value="Ser-Thr/Tyr_kinase_cat_dom"/>
</dbReference>
<dbReference type="GO" id="GO:0009893">
    <property type="term" value="P:positive regulation of metabolic process"/>
    <property type="evidence" value="ECO:0007669"/>
    <property type="project" value="UniProtKB-ARBA"/>
</dbReference>
<comment type="similarity">
    <text evidence="5">Belongs to the protein kinase superfamily.</text>
</comment>
<evidence type="ECO:0000256" key="1">
    <source>
        <dbReference type="ARBA" id="ARBA00022527"/>
    </source>
</evidence>
<reference evidence="8" key="1">
    <citation type="submission" date="2025-08" db="UniProtKB">
        <authorList>
            <consortium name="Ensembl"/>
        </authorList>
    </citation>
    <scope>IDENTIFICATION</scope>
</reference>
<dbReference type="PROSITE" id="PS00108">
    <property type="entry name" value="PROTEIN_KINASE_ST"/>
    <property type="match status" value="1"/>
</dbReference>